<dbReference type="SUPFAM" id="SSF51338">
    <property type="entry name" value="Composite domain of metallo-dependent hydrolases"/>
    <property type="match status" value="1"/>
</dbReference>
<dbReference type="EMBL" id="VSSQ01010777">
    <property type="protein sequence ID" value="MPM45197.1"/>
    <property type="molecule type" value="Genomic_DNA"/>
</dbReference>
<dbReference type="GO" id="GO:0016810">
    <property type="term" value="F:hydrolase activity, acting on carbon-nitrogen (but not peptide) bonds"/>
    <property type="evidence" value="ECO:0007669"/>
    <property type="project" value="InterPro"/>
</dbReference>
<proteinExistence type="predicted"/>
<organism evidence="2">
    <name type="scientific">bioreactor metagenome</name>
    <dbReference type="NCBI Taxonomy" id="1076179"/>
    <lineage>
        <taxon>unclassified sequences</taxon>
        <taxon>metagenomes</taxon>
        <taxon>ecological metagenomes</taxon>
    </lineage>
</organism>
<dbReference type="InterPro" id="IPR011059">
    <property type="entry name" value="Metal-dep_hydrolase_composite"/>
</dbReference>
<reference evidence="2" key="1">
    <citation type="submission" date="2019-08" db="EMBL/GenBank/DDBJ databases">
        <authorList>
            <person name="Kucharzyk K."/>
            <person name="Murdoch R.W."/>
            <person name="Higgins S."/>
            <person name="Loffler F."/>
        </authorList>
    </citation>
    <scope>NUCLEOTIDE SEQUENCE</scope>
</reference>
<evidence type="ECO:0000259" key="1">
    <source>
        <dbReference type="Pfam" id="PF01979"/>
    </source>
</evidence>
<protein>
    <submittedName>
        <fullName evidence="2">Deacetylase</fullName>
        <ecNumber evidence="2">3.1.1.-</ecNumber>
    </submittedName>
</protein>
<sequence>MYPRAAVSAERINEVMDIAVQDGKIARIDKCLENQTATSILDLSGLYVTPGLIDAHVHCYYNTGVQKSWTGDYSIQPDLINLSQGVTTMIDAGSSGSYNFDHFRSTVINRSKTKIYALLNITDLGMTSLRDEQYPLENDFQSFISCYQRNKDRIVGIKIAHYDGKDFNDIDYAKKIQGEIQIPIMVDFGVFKKERPYDELLLSKLRRGDITTHCFRGPVPILDTEGYVYDYLREARKKGIIFDVGHGAGSFLFRNAIPAVQQNFLPDILSTDLHVLSYRYTSGMSDLLSKFMSIDNTKLYDYIRMTTEIPKKVFGLKNCGNISVKSEADIAVWNLCKGIFSYQDTGGGRLDSDICLECEMTFIQGEVCFDRNARTSKRYDKLDENYGYNPMKEQKIIPQFKVIKNEHL</sequence>
<dbReference type="PANTHER" id="PTHR42717:SF1">
    <property type="entry name" value="IMIDAZOLONEPROPIONASE AND RELATED AMIDOHYDROLASES"/>
    <property type="match status" value="1"/>
</dbReference>
<gene>
    <name evidence="2" type="ORF">SDC9_91883</name>
</gene>
<accession>A0A644ZWR9</accession>
<dbReference type="GO" id="GO:0019213">
    <property type="term" value="F:deacetylase activity"/>
    <property type="evidence" value="ECO:0007669"/>
    <property type="project" value="InterPro"/>
</dbReference>
<keyword evidence="2" id="KW-0378">Hydrolase</keyword>
<dbReference type="InterPro" id="IPR006680">
    <property type="entry name" value="Amidohydro-rel"/>
</dbReference>
<dbReference type="Pfam" id="PF01979">
    <property type="entry name" value="Amidohydro_1"/>
    <property type="match status" value="1"/>
</dbReference>
<evidence type="ECO:0000313" key="2">
    <source>
        <dbReference type="EMBL" id="MPM45197.1"/>
    </source>
</evidence>
<dbReference type="AlphaFoldDB" id="A0A644ZWR9"/>
<name>A0A644ZWR9_9ZZZZ</name>
<dbReference type="PANTHER" id="PTHR42717">
    <property type="entry name" value="DIHYDROOROTASE-RELATED"/>
    <property type="match status" value="1"/>
</dbReference>
<dbReference type="InterPro" id="IPR020043">
    <property type="entry name" value="Deacetylase_Atu3266-like"/>
</dbReference>
<dbReference type="Gene3D" id="3.20.20.140">
    <property type="entry name" value="Metal-dependent hydrolases"/>
    <property type="match status" value="1"/>
</dbReference>
<dbReference type="InterPro" id="IPR032466">
    <property type="entry name" value="Metal_Hydrolase"/>
</dbReference>
<dbReference type="Gene3D" id="2.30.40.10">
    <property type="entry name" value="Urease, subunit C, domain 1"/>
    <property type="match status" value="1"/>
</dbReference>
<feature type="domain" description="Amidohydrolase-related" evidence="1">
    <location>
        <begin position="256"/>
        <end position="337"/>
    </location>
</feature>
<dbReference type="SUPFAM" id="SSF51556">
    <property type="entry name" value="Metallo-dependent hydrolases"/>
    <property type="match status" value="1"/>
</dbReference>
<dbReference type="EC" id="3.1.1.-" evidence="2"/>
<comment type="caution">
    <text evidence="2">The sequence shown here is derived from an EMBL/GenBank/DDBJ whole genome shotgun (WGS) entry which is preliminary data.</text>
</comment>